<dbReference type="EMBL" id="BAAAQM010000026">
    <property type="protein sequence ID" value="GAA1979738.1"/>
    <property type="molecule type" value="Genomic_DNA"/>
</dbReference>
<dbReference type="InterPro" id="IPR050281">
    <property type="entry name" value="Flavin_monoamine_oxidase"/>
</dbReference>
<dbReference type="Proteomes" id="UP001499854">
    <property type="component" value="Unassembled WGS sequence"/>
</dbReference>
<dbReference type="InterPro" id="IPR036188">
    <property type="entry name" value="FAD/NAD-bd_sf"/>
</dbReference>
<name>A0ABN2S3Q5_9ACTN</name>
<sequence length="513" mass="54059">MRAERVQHIHARAAASGRVERYWAARAVSRRSLLGGAAAATTLALAPRANAATAPRVVVVGAGLAGLRCAHSLWTQNGVASTVYEADTTHIGGRCWSLRGFFAAGQVHEHGGSFISSTDTAVLNLASSLGLTTEFANGGALTSGDYEAWVNGASYPGKKQQQDWVAEAYSAFHASYQAMGTPRYDSFTTEARRLDQMSCLDYLSSIGLSSGDPLTQIIESLQLQSGGEPALASAVGLIGFLGSSRTFDGAAGFDEKYHLAGGNDQLVSGMLGQLPAGTVRQGHQLVAVCRNTDGSYTLTFNAAGTTVTAVADHVVLALPFRMLRDVDYSRAGLSALKDTAIQQQGMGQNGKLVLQLGTKTWPSAGGNGVSNTGPDGYQTSWDGTVNLGAHGSPALLVNFPGGDVAQNTLTGAAHGPAPSADVTWFLNQIEHVFPGTAAAYTGVAYEDHWSLDPWHRGAYHYYQVGQYTTFAGYEAVQEGRVHFAGEHTDVDNMTLDSALRSGERAAAEIRLQI</sequence>
<dbReference type="InterPro" id="IPR006311">
    <property type="entry name" value="TAT_signal"/>
</dbReference>
<dbReference type="Pfam" id="PF01593">
    <property type="entry name" value="Amino_oxidase"/>
    <property type="match status" value="1"/>
</dbReference>
<evidence type="ECO:0000313" key="2">
    <source>
        <dbReference type="EMBL" id="GAA1979738.1"/>
    </source>
</evidence>
<dbReference type="PANTHER" id="PTHR10742:SF410">
    <property type="entry name" value="LYSINE-SPECIFIC HISTONE DEMETHYLASE 2"/>
    <property type="match status" value="1"/>
</dbReference>
<dbReference type="SUPFAM" id="SSF54373">
    <property type="entry name" value="FAD-linked reductases, C-terminal domain"/>
    <property type="match status" value="1"/>
</dbReference>
<dbReference type="InterPro" id="IPR002937">
    <property type="entry name" value="Amino_oxidase"/>
</dbReference>
<gene>
    <name evidence="2" type="ORF">GCM10009838_46030</name>
</gene>
<comment type="caution">
    <text evidence="2">The sequence shown here is derived from an EMBL/GenBank/DDBJ whole genome shotgun (WGS) entry which is preliminary data.</text>
</comment>
<dbReference type="Gene3D" id="1.10.405.10">
    <property type="entry name" value="Guanine Nucleotide Dissociation Inhibitor, domain 1"/>
    <property type="match status" value="1"/>
</dbReference>
<dbReference type="Gene3D" id="3.50.50.60">
    <property type="entry name" value="FAD/NAD(P)-binding domain"/>
    <property type="match status" value="1"/>
</dbReference>
<proteinExistence type="predicted"/>
<evidence type="ECO:0000259" key="1">
    <source>
        <dbReference type="Pfam" id="PF01593"/>
    </source>
</evidence>
<dbReference type="PROSITE" id="PS51318">
    <property type="entry name" value="TAT"/>
    <property type="match status" value="1"/>
</dbReference>
<keyword evidence="3" id="KW-1185">Reference proteome</keyword>
<evidence type="ECO:0000313" key="3">
    <source>
        <dbReference type="Proteomes" id="UP001499854"/>
    </source>
</evidence>
<dbReference type="Gene3D" id="3.90.660.10">
    <property type="match status" value="1"/>
</dbReference>
<dbReference type="SUPFAM" id="SSF51905">
    <property type="entry name" value="FAD/NAD(P)-binding domain"/>
    <property type="match status" value="1"/>
</dbReference>
<feature type="domain" description="Amine oxidase" evidence="1">
    <location>
        <begin position="64"/>
        <end position="509"/>
    </location>
</feature>
<accession>A0ABN2S3Q5</accession>
<protein>
    <recommendedName>
        <fullName evidence="1">Amine oxidase domain-containing protein</fullName>
    </recommendedName>
</protein>
<organism evidence="2 3">
    <name type="scientific">Catenulispora subtropica</name>
    <dbReference type="NCBI Taxonomy" id="450798"/>
    <lineage>
        <taxon>Bacteria</taxon>
        <taxon>Bacillati</taxon>
        <taxon>Actinomycetota</taxon>
        <taxon>Actinomycetes</taxon>
        <taxon>Catenulisporales</taxon>
        <taxon>Catenulisporaceae</taxon>
        <taxon>Catenulispora</taxon>
    </lineage>
</organism>
<dbReference type="PANTHER" id="PTHR10742">
    <property type="entry name" value="FLAVIN MONOAMINE OXIDASE"/>
    <property type="match status" value="1"/>
</dbReference>
<reference evidence="2 3" key="1">
    <citation type="journal article" date="2019" name="Int. J. Syst. Evol. Microbiol.">
        <title>The Global Catalogue of Microorganisms (GCM) 10K type strain sequencing project: providing services to taxonomists for standard genome sequencing and annotation.</title>
        <authorList>
            <consortium name="The Broad Institute Genomics Platform"/>
            <consortium name="The Broad Institute Genome Sequencing Center for Infectious Disease"/>
            <person name="Wu L."/>
            <person name="Ma J."/>
        </authorList>
    </citation>
    <scope>NUCLEOTIDE SEQUENCE [LARGE SCALE GENOMIC DNA]</scope>
    <source>
        <strain evidence="2 3">JCM 16013</strain>
    </source>
</reference>